<dbReference type="PANTHER" id="PTHR42852:SF13">
    <property type="entry name" value="PROTEIN DIPZ"/>
    <property type="match status" value="1"/>
</dbReference>
<dbReference type="PROSITE" id="PS51352">
    <property type="entry name" value="THIOREDOXIN_2"/>
    <property type="match status" value="1"/>
</dbReference>
<dbReference type="InterPro" id="IPR013766">
    <property type="entry name" value="Thioredoxin_domain"/>
</dbReference>
<dbReference type="Proteomes" id="UP001267407">
    <property type="component" value="Unassembled WGS sequence"/>
</dbReference>
<dbReference type="InterPro" id="IPR050553">
    <property type="entry name" value="Thioredoxin_ResA/DsbE_sf"/>
</dbReference>
<feature type="domain" description="Thioredoxin" evidence="1">
    <location>
        <begin position="2"/>
        <end position="155"/>
    </location>
</feature>
<keyword evidence="3" id="KW-1185">Reference proteome</keyword>
<sequence>MISRGVKAPELTVAGWLNTDEPLQLEKLRGQVVVLHAFQMLCPGCVTHGLPQAAAIHELYRSDEVQVIGLHSVFEHHHVMTPDALKVFVHEYRLKFPIAIDLPSDSGPVPVMMQKLNLQGTPSLVLIDKDGTIRFTQLGRVNDMQVGNMIGRLLA</sequence>
<name>A0ABU2HFT8_9GAMM</name>
<dbReference type="SUPFAM" id="SSF52833">
    <property type="entry name" value="Thioredoxin-like"/>
    <property type="match status" value="1"/>
</dbReference>
<dbReference type="InterPro" id="IPR036249">
    <property type="entry name" value="Thioredoxin-like_sf"/>
</dbReference>
<dbReference type="Pfam" id="PF08534">
    <property type="entry name" value="Redoxin"/>
    <property type="match status" value="1"/>
</dbReference>
<organism evidence="2 3">
    <name type="scientific">Marinobacter xiaoshiensis</name>
    <dbReference type="NCBI Taxonomy" id="3073652"/>
    <lineage>
        <taxon>Bacteria</taxon>
        <taxon>Pseudomonadati</taxon>
        <taxon>Pseudomonadota</taxon>
        <taxon>Gammaproteobacteria</taxon>
        <taxon>Pseudomonadales</taxon>
        <taxon>Marinobacteraceae</taxon>
        <taxon>Marinobacter</taxon>
    </lineage>
</organism>
<evidence type="ECO:0000259" key="1">
    <source>
        <dbReference type="PROSITE" id="PS51352"/>
    </source>
</evidence>
<dbReference type="PANTHER" id="PTHR42852">
    <property type="entry name" value="THIOL:DISULFIDE INTERCHANGE PROTEIN DSBE"/>
    <property type="match status" value="1"/>
</dbReference>
<evidence type="ECO:0000313" key="2">
    <source>
        <dbReference type="EMBL" id="MDS1309210.1"/>
    </source>
</evidence>
<protein>
    <submittedName>
        <fullName evidence="2">Redoxin family protein</fullName>
    </submittedName>
</protein>
<evidence type="ECO:0000313" key="3">
    <source>
        <dbReference type="Proteomes" id="UP001267407"/>
    </source>
</evidence>
<dbReference type="Gene3D" id="3.40.30.10">
    <property type="entry name" value="Glutaredoxin"/>
    <property type="match status" value="1"/>
</dbReference>
<proteinExistence type="predicted"/>
<gene>
    <name evidence="2" type="ORF">RKA07_03700</name>
</gene>
<comment type="caution">
    <text evidence="2">The sequence shown here is derived from an EMBL/GenBank/DDBJ whole genome shotgun (WGS) entry which is preliminary data.</text>
</comment>
<accession>A0ABU2HFT8</accession>
<dbReference type="EMBL" id="JAVMBO010000006">
    <property type="protein sequence ID" value="MDS1309210.1"/>
    <property type="molecule type" value="Genomic_DNA"/>
</dbReference>
<reference evidence="2" key="1">
    <citation type="submission" date="2023-09" db="EMBL/GenBank/DDBJ databases">
        <title>Marinobacter sediminicola sp. nov. and Marinobacter maritimum sp. nov., isolated from marine sediment.</title>
        <authorList>
            <person name="An J."/>
        </authorList>
    </citation>
    <scope>NUCLEOTIDE SEQUENCE</scope>
    <source>
        <strain evidence="2">F60267</strain>
    </source>
</reference>
<dbReference type="RefSeq" id="WP_200202759.1">
    <property type="nucleotide sequence ID" value="NZ_JAVMBO010000006.1"/>
</dbReference>
<dbReference type="InterPro" id="IPR013740">
    <property type="entry name" value="Redoxin"/>
</dbReference>